<comment type="caution">
    <text evidence="2">The sequence shown here is derived from an EMBL/GenBank/DDBJ whole genome shotgun (WGS) entry which is preliminary data.</text>
</comment>
<evidence type="ECO:0000256" key="1">
    <source>
        <dbReference type="SAM" id="Phobius"/>
    </source>
</evidence>
<evidence type="ECO:0000313" key="3">
    <source>
        <dbReference type="Proteomes" id="UP001233999"/>
    </source>
</evidence>
<reference evidence="2" key="1">
    <citation type="journal article" date="2023" name="IScience">
        <title>Live-bearing cockroach genome reveals convergent evolutionary mechanisms linked to viviparity in insects and beyond.</title>
        <authorList>
            <person name="Fouks B."/>
            <person name="Harrison M.C."/>
            <person name="Mikhailova A.A."/>
            <person name="Marchal E."/>
            <person name="English S."/>
            <person name="Carruthers M."/>
            <person name="Jennings E.C."/>
            <person name="Chiamaka E.L."/>
            <person name="Frigard R.A."/>
            <person name="Pippel M."/>
            <person name="Attardo G.M."/>
            <person name="Benoit J.B."/>
            <person name="Bornberg-Bauer E."/>
            <person name="Tobe S.S."/>
        </authorList>
    </citation>
    <scope>NUCLEOTIDE SEQUENCE</scope>
    <source>
        <strain evidence="2">Stay&amp;Tobe</strain>
    </source>
</reference>
<evidence type="ECO:0000313" key="2">
    <source>
        <dbReference type="EMBL" id="KAJ9601753.1"/>
    </source>
</evidence>
<keyword evidence="1" id="KW-0812">Transmembrane</keyword>
<proteinExistence type="predicted"/>
<keyword evidence="1" id="KW-0472">Membrane</keyword>
<feature type="transmembrane region" description="Helical" evidence="1">
    <location>
        <begin position="129"/>
        <end position="152"/>
    </location>
</feature>
<dbReference type="EMBL" id="JASPKZ010000004">
    <property type="protein sequence ID" value="KAJ9601753.1"/>
    <property type="molecule type" value="Genomic_DNA"/>
</dbReference>
<name>A0AAD8ET14_DIPPU</name>
<sequence>TVVFPLFCPPPSTPTSFGILSVIILHTEKSRQLSVENNGNIYRLKRCDWTCFPVQWFLFNIVEQAGRPIFFSGVQNVNQCSMLSCKISCWVSVLQPLNCNQHTAKFDALVLHSFPFSMGFHNAKIYQTVILKFLFCQVYVSMYIIMSFHLILEMRGLFANQ</sequence>
<gene>
    <name evidence="2" type="ORF">L9F63_000144</name>
</gene>
<protein>
    <submittedName>
        <fullName evidence="2">Uncharacterized protein</fullName>
    </submittedName>
</protein>
<feature type="non-terminal residue" evidence="2">
    <location>
        <position position="1"/>
    </location>
</feature>
<organism evidence="2 3">
    <name type="scientific">Diploptera punctata</name>
    <name type="common">Pacific beetle cockroach</name>
    <dbReference type="NCBI Taxonomy" id="6984"/>
    <lineage>
        <taxon>Eukaryota</taxon>
        <taxon>Metazoa</taxon>
        <taxon>Ecdysozoa</taxon>
        <taxon>Arthropoda</taxon>
        <taxon>Hexapoda</taxon>
        <taxon>Insecta</taxon>
        <taxon>Pterygota</taxon>
        <taxon>Neoptera</taxon>
        <taxon>Polyneoptera</taxon>
        <taxon>Dictyoptera</taxon>
        <taxon>Blattodea</taxon>
        <taxon>Blaberoidea</taxon>
        <taxon>Blaberidae</taxon>
        <taxon>Diplopterinae</taxon>
        <taxon>Diploptera</taxon>
    </lineage>
</organism>
<keyword evidence="1" id="KW-1133">Transmembrane helix</keyword>
<reference evidence="2" key="2">
    <citation type="submission" date="2023-05" db="EMBL/GenBank/DDBJ databases">
        <authorList>
            <person name="Fouks B."/>
        </authorList>
    </citation>
    <scope>NUCLEOTIDE SEQUENCE</scope>
    <source>
        <strain evidence="2">Stay&amp;Tobe</strain>
        <tissue evidence="2">Testes</tissue>
    </source>
</reference>
<feature type="non-terminal residue" evidence="2">
    <location>
        <position position="161"/>
    </location>
</feature>
<accession>A0AAD8ET14</accession>
<keyword evidence="3" id="KW-1185">Reference proteome</keyword>
<dbReference type="Proteomes" id="UP001233999">
    <property type="component" value="Unassembled WGS sequence"/>
</dbReference>
<dbReference type="AlphaFoldDB" id="A0AAD8ET14"/>